<dbReference type="Pfam" id="PF00697">
    <property type="entry name" value="PRAI"/>
    <property type="match status" value="1"/>
</dbReference>
<dbReference type="InterPro" id="IPR011060">
    <property type="entry name" value="RibuloseP-bd_barrel"/>
</dbReference>
<reference evidence="8 9" key="1">
    <citation type="submission" date="2019-02" db="EMBL/GenBank/DDBJ databases">
        <authorList>
            <person name="Goldberg S.R."/>
            <person name="Haltli B.A."/>
            <person name="Correa H."/>
            <person name="Russell K.G."/>
        </authorList>
    </citation>
    <scope>NUCLEOTIDE SEQUENCE [LARGE SCALE GENOMIC DNA]</scope>
    <source>
        <strain evidence="8 9">JCM 16186</strain>
    </source>
</reference>
<dbReference type="InterPro" id="IPR001240">
    <property type="entry name" value="PRAI_dom"/>
</dbReference>
<keyword evidence="5" id="KW-0057">Aromatic amino acid biosynthesis</keyword>
<dbReference type="EC" id="5.3.1.24" evidence="2"/>
<comment type="caution">
    <text evidence="8">The sequence shown here is derived from an EMBL/GenBank/DDBJ whole genome shotgun (WGS) entry which is preliminary data.</text>
</comment>
<keyword evidence="4" id="KW-0822">Tryptophan biosynthesis</keyword>
<evidence type="ECO:0000256" key="2">
    <source>
        <dbReference type="ARBA" id="ARBA00012572"/>
    </source>
</evidence>
<accession>A0ABW9RRF4</accession>
<comment type="pathway">
    <text evidence="1">Amino-acid biosynthesis; L-tryptophan biosynthesis; L-tryptophan from chorismate: step 3/5.</text>
</comment>
<keyword evidence="6 8" id="KW-0413">Isomerase</keyword>
<dbReference type="Proteomes" id="UP000798808">
    <property type="component" value="Unassembled WGS sequence"/>
</dbReference>
<evidence type="ECO:0000256" key="6">
    <source>
        <dbReference type="ARBA" id="ARBA00023235"/>
    </source>
</evidence>
<dbReference type="GO" id="GO:0016853">
    <property type="term" value="F:isomerase activity"/>
    <property type="evidence" value="ECO:0007669"/>
    <property type="project" value="UniProtKB-KW"/>
</dbReference>
<evidence type="ECO:0000256" key="4">
    <source>
        <dbReference type="ARBA" id="ARBA00022822"/>
    </source>
</evidence>
<sequence>MALKTFVKVSTVNNLSDARYCAGMEVNLIGFNLEKENSNYISPENFKELTEWLSGVQYVAEFEKYSSTEIIDTINAYKADYIQTSEITQVEDLTRSGLPLILKTNVNNLGQLPAALEIDYLLITSDEDELSEEQIKKISDVANHFNVLVGTGITDQNVEVIVKETNASGIALQGGDELRPGYKDYDELADILEALEEEDY</sequence>
<proteinExistence type="predicted"/>
<gene>
    <name evidence="8" type="ORF">E1163_12990</name>
</gene>
<protein>
    <recommendedName>
        <fullName evidence="2">phosphoribosylanthranilate isomerase</fullName>
        <ecNumber evidence="2">5.3.1.24</ecNumber>
    </recommendedName>
</protein>
<dbReference type="RefSeq" id="WP_155172430.1">
    <property type="nucleotide sequence ID" value="NZ_BAAAFL010000017.1"/>
</dbReference>
<name>A0ABW9RRF4_9BACT</name>
<evidence type="ECO:0000259" key="7">
    <source>
        <dbReference type="Pfam" id="PF00697"/>
    </source>
</evidence>
<evidence type="ECO:0000256" key="3">
    <source>
        <dbReference type="ARBA" id="ARBA00022605"/>
    </source>
</evidence>
<keyword evidence="9" id="KW-1185">Reference proteome</keyword>
<feature type="domain" description="N-(5'phosphoribosyl) anthranilate isomerase (PRAI)" evidence="7">
    <location>
        <begin position="9"/>
        <end position="193"/>
    </location>
</feature>
<evidence type="ECO:0000313" key="8">
    <source>
        <dbReference type="EMBL" id="MTI25864.1"/>
    </source>
</evidence>
<dbReference type="EMBL" id="SMLW01000546">
    <property type="protein sequence ID" value="MTI25864.1"/>
    <property type="molecule type" value="Genomic_DNA"/>
</dbReference>
<dbReference type="SUPFAM" id="SSF51366">
    <property type="entry name" value="Ribulose-phoshate binding barrel"/>
    <property type="match status" value="1"/>
</dbReference>
<keyword evidence="3" id="KW-0028">Amino-acid biosynthesis</keyword>
<dbReference type="Gene3D" id="3.20.20.70">
    <property type="entry name" value="Aldolase class I"/>
    <property type="match status" value="1"/>
</dbReference>
<organism evidence="8 9">
    <name type="scientific">Fulvivirga kasyanovii</name>
    <dbReference type="NCBI Taxonomy" id="396812"/>
    <lineage>
        <taxon>Bacteria</taxon>
        <taxon>Pseudomonadati</taxon>
        <taxon>Bacteroidota</taxon>
        <taxon>Cytophagia</taxon>
        <taxon>Cytophagales</taxon>
        <taxon>Fulvivirgaceae</taxon>
        <taxon>Fulvivirga</taxon>
    </lineage>
</organism>
<evidence type="ECO:0000313" key="9">
    <source>
        <dbReference type="Proteomes" id="UP000798808"/>
    </source>
</evidence>
<dbReference type="InterPro" id="IPR013785">
    <property type="entry name" value="Aldolase_TIM"/>
</dbReference>
<evidence type="ECO:0000256" key="1">
    <source>
        <dbReference type="ARBA" id="ARBA00004664"/>
    </source>
</evidence>
<evidence type="ECO:0000256" key="5">
    <source>
        <dbReference type="ARBA" id="ARBA00023141"/>
    </source>
</evidence>